<evidence type="ECO:0000256" key="1">
    <source>
        <dbReference type="ARBA" id="ARBA00009589"/>
    </source>
</evidence>
<keyword evidence="3" id="KW-1185">Reference proteome</keyword>
<evidence type="ECO:0000313" key="3">
    <source>
        <dbReference type="Proteomes" id="UP001595583"/>
    </source>
</evidence>
<sequence length="158" mass="17858">MDATVFVDMDGVLADFDTGYEQRFGIRPSKADDNVDWGLVRRTAGFYRDLPPMPDFDHLWTGLSRYNPIILTGVPRSVEEAAANKRAWVDRNIGKDQPMIACASKDKSLHIRAAGDILIDDWPKYMLLWMERGGRWITHTSAVTSIAALRAMEVKHHG</sequence>
<dbReference type="SUPFAM" id="SSF56784">
    <property type="entry name" value="HAD-like"/>
    <property type="match status" value="1"/>
</dbReference>
<evidence type="ECO:0000313" key="2">
    <source>
        <dbReference type="EMBL" id="MFC3206820.1"/>
    </source>
</evidence>
<dbReference type="InterPro" id="IPR023214">
    <property type="entry name" value="HAD_sf"/>
</dbReference>
<gene>
    <name evidence="2" type="ORF">ACFOHJ_11405</name>
</gene>
<dbReference type="InterPro" id="IPR010708">
    <property type="entry name" value="5'(3')-deoxyribonucleotidase"/>
</dbReference>
<accession>A0ABV7K927</accession>
<comment type="caution">
    <text evidence="2">The sequence shown here is derived from an EMBL/GenBank/DDBJ whole genome shotgun (WGS) entry which is preliminary data.</text>
</comment>
<dbReference type="Gene3D" id="3.40.50.1000">
    <property type="entry name" value="HAD superfamily/HAD-like"/>
    <property type="match status" value="1"/>
</dbReference>
<comment type="similarity">
    <text evidence="1">Belongs to the 5'(3')-deoxyribonucleotidase family.</text>
</comment>
<dbReference type="Proteomes" id="UP001595583">
    <property type="component" value="Unassembled WGS sequence"/>
</dbReference>
<dbReference type="Pfam" id="PF06941">
    <property type="entry name" value="NT5C"/>
    <property type="match status" value="1"/>
</dbReference>
<proteinExistence type="inferred from homology"/>
<organism evidence="2 3">
    <name type="scientific">Aquamicrobium soli</name>
    <dbReference type="NCBI Taxonomy" id="1811518"/>
    <lineage>
        <taxon>Bacteria</taxon>
        <taxon>Pseudomonadati</taxon>
        <taxon>Pseudomonadota</taxon>
        <taxon>Alphaproteobacteria</taxon>
        <taxon>Hyphomicrobiales</taxon>
        <taxon>Phyllobacteriaceae</taxon>
        <taxon>Aquamicrobium</taxon>
    </lineage>
</organism>
<dbReference type="EMBL" id="JBHRTK010000012">
    <property type="protein sequence ID" value="MFC3206820.1"/>
    <property type="molecule type" value="Genomic_DNA"/>
</dbReference>
<dbReference type="RefSeq" id="WP_378220624.1">
    <property type="nucleotide sequence ID" value="NZ_JBHRTK010000012.1"/>
</dbReference>
<reference evidence="3" key="1">
    <citation type="journal article" date="2019" name="Int. J. Syst. Evol. Microbiol.">
        <title>The Global Catalogue of Microorganisms (GCM) 10K type strain sequencing project: providing services to taxonomists for standard genome sequencing and annotation.</title>
        <authorList>
            <consortium name="The Broad Institute Genomics Platform"/>
            <consortium name="The Broad Institute Genome Sequencing Center for Infectious Disease"/>
            <person name="Wu L."/>
            <person name="Ma J."/>
        </authorList>
    </citation>
    <scope>NUCLEOTIDE SEQUENCE [LARGE SCALE GENOMIC DNA]</scope>
    <source>
        <strain evidence="3">KCTC 52165</strain>
    </source>
</reference>
<protein>
    <submittedName>
        <fullName evidence="2">Uncharacterized protein</fullName>
    </submittedName>
</protein>
<dbReference type="InterPro" id="IPR036412">
    <property type="entry name" value="HAD-like_sf"/>
</dbReference>
<name>A0ABV7K927_9HYPH</name>